<dbReference type="EMBL" id="LT594323">
    <property type="protein sequence ID" value="SBT42767.1"/>
    <property type="molecule type" value="Genomic_DNA"/>
</dbReference>
<name>A0A1A8ZFW5_9ACTN</name>
<dbReference type="Proteomes" id="UP000199385">
    <property type="component" value="Chromosome I"/>
</dbReference>
<feature type="transmembrane region" description="Helical" evidence="1">
    <location>
        <begin position="382"/>
        <end position="399"/>
    </location>
</feature>
<dbReference type="PANTHER" id="PTHR34473:SF2">
    <property type="entry name" value="UPF0699 TRANSMEMBRANE PROTEIN YDBT"/>
    <property type="match status" value="1"/>
</dbReference>
<feature type="transmembrane region" description="Helical" evidence="1">
    <location>
        <begin position="53"/>
        <end position="71"/>
    </location>
</feature>
<reference evidence="4" key="1">
    <citation type="submission" date="2016-06" db="EMBL/GenBank/DDBJ databases">
        <authorList>
            <person name="Varghese N."/>
            <person name="Submissions Spin"/>
        </authorList>
    </citation>
    <scope>NUCLEOTIDE SEQUENCE [LARGE SCALE GENOMIC DNA]</scope>
    <source>
        <strain evidence="4">DSM 44815</strain>
    </source>
</reference>
<keyword evidence="4" id="KW-1185">Reference proteome</keyword>
<dbReference type="STRING" id="261654.GA0070611_2088"/>
<proteinExistence type="predicted"/>
<evidence type="ECO:0000313" key="3">
    <source>
        <dbReference type="EMBL" id="SBT42767.1"/>
    </source>
</evidence>
<keyword evidence="1" id="KW-1133">Transmembrane helix</keyword>
<protein>
    <submittedName>
        <fullName evidence="3">Putative membrane protein</fullName>
    </submittedName>
</protein>
<dbReference type="RefSeq" id="WP_091661572.1">
    <property type="nucleotide sequence ID" value="NZ_LT594323.1"/>
</dbReference>
<dbReference type="Pfam" id="PF03703">
    <property type="entry name" value="bPH_2"/>
    <property type="match status" value="2"/>
</dbReference>
<dbReference type="OrthoDB" id="4121259at2"/>
<sequence length="514" mass="54696">MTSPVTEAPPVAVEWRRLSPRMLLVHPVQELLRIAPVLLGVMLAGSRTGRGELWGLLGAGIAVLFGLLRWATTSYRVDGEQVQVRSGLLRRSVLSVPLGRVRAVDISANPLQRVLGLARLTIGTGHTGRRDDRGLQLNALERDAATRLRDELLHRRAAPPADPAAEETAPVEVAPAAPAPTGERTLAAVRPGWARYGPFTLSGLGAVGVVTGVFWQFVAQGRLAERNGPVRAVLDHLDALPVGLAVAQVVLVAAVLLAVASTVGYALAFGNFRLSRHPGGTLHVTRGLLAHRATTIEQRRLRGVEISEPLLLRAVRGARCLAVATGLRAGRGAERGGTLLLPPAPRDAAYRVAEQVLGDPTPMRAELVAHGPAARRRRFTRAVVPVVVVVLGLLAGQAVGVPQRAGTLAMLALPVAALLGADRYRSLGHRLVDGFLVTRQGSLVRRRTALDCDGVVGWVLRQSWFQRRSGLVTLTAATAAGEQAYHVLDVDESVATELVDRAVPGLLAPFLDRS</sequence>
<evidence type="ECO:0000256" key="1">
    <source>
        <dbReference type="SAM" id="Phobius"/>
    </source>
</evidence>
<feature type="domain" description="YdbS-like PH" evidence="2">
    <location>
        <begin position="424"/>
        <end position="499"/>
    </location>
</feature>
<organism evidence="3 4">
    <name type="scientific">Micromonospora auratinigra</name>
    <dbReference type="NCBI Taxonomy" id="261654"/>
    <lineage>
        <taxon>Bacteria</taxon>
        <taxon>Bacillati</taxon>
        <taxon>Actinomycetota</taxon>
        <taxon>Actinomycetes</taxon>
        <taxon>Micromonosporales</taxon>
        <taxon>Micromonosporaceae</taxon>
        <taxon>Micromonospora</taxon>
    </lineage>
</organism>
<keyword evidence="1" id="KW-0812">Transmembrane</keyword>
<dbReference type="InterPro" id="IPR014529">
    <property type="entry name" value="UCP026631"/>
</dbReference>
<accession>A0A1A8ZFW5</accession>
<dbReference type="PIRSF" id="PIRSF026631">
    <property type="entry name" value="UCP026631"/>
    <property type="match status" value="1"/>
</dbReference>
<dbReference type="AlphaFoldDB" id="A0A1A8ZFW5"/>
<dbReference type="InterPro" id="IPR005182">
    <property type="entry name" value="YdbS-like_PH"/>
</dbReference>
<feature type="transmembrane region" description="Helical" evidence="1">
    <location>
        <begin position="199"/>
        <end position="219"/>
    </location>
</feature>
<evidence type="ECO:0000313" key="4">
    <source>
        <dbReference type="Proteomes" id="UP000199385"/>
    </source>
</evidence>
<keyword evidence="1" id="KW-0472">Membrane</keyword>
<dbReference type="PANTHER" id="PTHR34473">
    <property type="entry name" value="UPF0699 TRANSMEMBRANE PROTEIN YDBS"/>
    <property type="match status" value="1"/>
</dbReference>
<gene>
    <name evidence="3" type="ORF">GA0070611_2088</name>
</gene>
<feature type="transmembrane region" description="Helical" evidence="1">
    <location>
        <begin position="239"/>
        <end position="268"/>
    </location>
</feature>
<evidence type="ECO:0000259" key="2">
    <source>
        <dbReference type="Pfam" id="PF03703"/>
    </source>
</evidence>
<dbReference type="PATRIC" id="fig|261654.4.peg.2126"/>
<feature type="domain" description="YdbS-like PH" evidence="2">
    <location>
        <begin position="70"/>
        <end position="151"/>
    </location>
</feature>